<dbReference type="Gramene" id="PUZ36999">
    <property type="protein sequence ID" value="PUZ36999"/>
    <property type="gene ID" value="GQ55_9G083100"/>
</dbReference>
<accession>A0A2T7C0X6</accession>
<dbReference type="AlphaFoldDB" id="A0A2T7C0X6"/>
<proteinExistence type="predicted"/>
<dbReference type="Proteomes" id="UP000244336">
    <property type="component" value="Chromosome 9"/>
</dbReference>
<dbReference type="Gene3D" id="3.30.70.100">
    <property type="match status" value="1"/>
</dbReference>
<name>A0A2T7C0X6_9POAL</name>
<feature type="compositionally biased region" description="Pro residues" evidence="1">
    <location>
        <begin position="102"/>
        <end position="135"/>
    </location>
</feature>
<reference evidence="2 3" key="1">
    <citation type="submission" date="2018-04" db="EMBL/GenBank/DDBJ databases">
        <title>WGS assembly of Panicum hallii var. hallii HAL2.</title>
        <authorList>
            <person name="Lovell J."/>
            <person name="Jenkins J."/>
            <person name="Lowry D."/>
            <person name="Mamidi S."/>
            <person name="Sreedasyam A."/>
            <person name="Weng X."/>
            <person name="Barry K."/>
            <person name="Bonette J."/>
            <person name="Campitelli B."/>
            <person name="Daum C."/>
            <person name="Gordon S."/>
            <person name="Gould B."/>
            <person name="Lipzen A."/>
            <person name="MacQueen A."/>
            <person name="Palacio-Mejia J."/>
            <person name="Plott C."/>
            <person name="Shakirov E."/>
            <person name="Shu S."/>
            <person name="Yoshinaga Y."/>
            <person name="Zane M."/>
            <person name="Rokhsar D."/>
            <person name="Grimwood J."/>
            <person name="Schmutz J."/>
            <person name="Juenger T."/>
        </authorList>
    </citation>
    <scope>NUCLEOTIDE SEQUENCE [LARGE SCALE GENOMIC DNA]</scope>
    <source>
        <strain evidence="3">cv. HAL2</strain>
    </source>
</reference>
<dbReference type="InterPro" id="IPR044169">
    <property type="entry name" value="PI21"/>
</dbReference>
<sequence>MPTIKIKVDLECCRCYTKIQKVLTRIQEKGEFCIDDIEYDEKNNKVIVTGPFDPDKLADKLCCKACKIIKEIEIVEPPPKEPEPPKKEEPKPPPPAPKEEPAPPPPAKVDPPPPPPPKEEPPPPPPPKQEPAPPPPKVVEVPYPWPYPYPFPAWPSECCCHHGHGGCHCCSCGKAPEAPPAPPPPQPQYIPMPQYVPQPYPCNPCGGGYRIVCEEDPSYACSIM</sequence>
<dbReference type="GO" id="GO:1900150">
    <property type="term" value="P:regulation of defense response to fungus"/>
    <property type="evidence" value="ECO:0007669"/>
    <property type="project" value="InterPro"/>
</dbReference>
<dbReference type="OrthoDB" id="694938at2759"/>
<dbReference type="STRING" id="1504633.A0A2T7C0X6"/>
<evidence type="ECO:0000313" key="2">
    <source>
        <dbReference type="EMBL" id="PUZ36999.1"/>
    </source>
</evidence>
<evidence type="ECO:0000313" key="3">
    <source>
        <dbReference type="Proteomes" id="UP000244336"/>
    </source>
</evidence>
<dbReference type="PANTHER" id="PTHR47488">
    <property type="entry name" value="HEAVY METAL TRANSPORT/DETOXIFICATION SUPERFAMILY PROTEIN"/>
    <property type="match status" value="1"/>
</dbReference>
<protein>
    <recommendedName>
        <fullName evidence="4">HMA domain-containing protein</fullName>
    </recommendedName>
</protein>
<keyword evidence="3" id="KW-1185">Reference proteome</keyword>
<dbReference type="EMBL" id="CM009757">
    <property type="protein sequence ID" value="PUZ36999.1"/>
    <property type="molecule type" value="Genomic_DNA"/>
</dbReference>
<dbReference type="PRINTS" id="PR01217">
    <property type="entry name" value="PRICHEXTENSN"/>
</dbReference>
<gene>
    <name evidence="2" type="ORF">GQ55_9G083100</name>
</gene>
<evidence type="ECO:0000256" key="1">
    <source>
        <dbReference type="SAM" id="MobiDB-lite"/>
    </source>
</evidence>
<organism evidence="2 3">
    <name type="scientific">Panicum hallii var. hallii</name>
    <dbReference type="NCBI Taxonomy" id="1504633"/>
    <lineage>
        <taxon>Eukaryota</taxon>
        <taxon>Viridiplantae</taxon>
        <taxon>Streptophyta</taxon>
        <taxon>Embryophyta</taxon>
        <taxon>Tracheophyta</taxon>
        <taxon>Spermatophyta</taxon>
        <taxon>Magnoliopsida</taxon>
        <taxon>Liliopsida</taxon>
        <taxon>Poales</taxon>
        <taxon>Poaceae</taxon>
        <taxon>PACMAD clade</taxon>
        <taxon>Panicoideae</taxon>
        <taxon>Panicodae</taxon>
        <taxon>Paniceae</taxon>
        <taxon>Panicinae</taxon>
        <taxon>Panicum</taxon>
        <taxon>Panicum sect. Panicum</taxon>
    </lineage>
</organism>
<feature type="region of interest" description="Disordered" evidence="1">
    <location>
        <begin position="77"/>
        <end position="135"/>
    </location>
</feature>
<feature type="compositionally biased region" description="Basic and acidic residues" evidence="1">
    <location>
        <begin position="77"/>
        <end position="101"/>
    </location>
</feature>
<evidence type="ECO:0008006" key="4">
    <source>
        <dbReference type="Google" id="ProtNLM"/>
    </source>
</evidence>
<dbReference type="PANTHER" id="PTHR47488:SF22">
    <property type="entry name" value="HEAVY METAL-ASSOCIATED DOMAIN CONTAINING PROTEIN, EXPRESSED"/>
    <property type="match status" value="1"/>
</dbReference>